<name>A0A7R8UY68_HERIL</name>
<feature type="transmembrane region" description="Helical" evidence="6">
    <location>
        <begin position="629"/>
        <end position="649"/>
    </location>
</feature>
<dbReference type="AlphaFoldDB" id="A0A7R8UY68"/>
<keyword evidence="5 6" id="KW-0472">Membrane</keyword>
<feature type="transmembrane region" description="Helical" evidence="6">
    <location>
        <begin position="311"/>
        <end position="331"/>
    </location>
</feature>
<feature type="transmembrane region" description="Helical" evidence="6">
    <location>
        <begin position="201"/>
        <end position="222"/>
    </location>
</feature>
<evidence type="ECO:0000256" key="3">
    <source>
        <dbReference type="ARBA" id="ARBA00022692"/>
    </source>
</evidence>
<sequence>MPFTATQALQHLPVKTSTLLEVVLHLNAILLYAIVLATYFNGYVIRKRVFNTCLKTLNLARNLYNGESPGWENSCLFKYLLLKTVLPMNQLVMAHAVIIYQSTINNVWSFIGQGLMSFAYGNAFIILNSTSLGTLAFQDLFNRNGDRLEAIFESLINGPDYQGRRGNFQRCNEMSTRIRQIAKYHSTIASLARDINDIMQLYLLTLLTLVFVNNIFSLYHIYVTVVNTSHDVPISVATGFVMLTVWNFVDIIMIFYGGSIVNQGSIARAKRCLCLEFNLPSSNADLDRTVVGLMPHRLNLKTKRLEYSRAGAIYLTLFNAAILILVPISWGKGLRHLVKSRQGLFGIVIWIDIALIYIIVLVTCIGRFINTQRSYKAVIGTINLVKIVYGEERPPWIQKIFFKFVLLKTLLPINQIVTISATSSHKLEPDNFWVVVGVVTIAFAHGNLCFLLNSFSLGSLIFRGVFDTIDDRLEAVFASFEESNHSSRENQAHPSNQNYLKCSEMSAKIQELMKHYSKVCYQVRLVNKILQFQLLAVGSFVFINNVFNLYEMYFVLQNLKAHWNTDKILKMCVIVWWNFVDIFILFFGTSLVNEGSVGRARRSLWKQFFVPYSNINLDRTRMDRFTKKVFFLLYIYAKLVGLMPHKLNLKESKFEYSRTGIIYLTLFNGALLILLPVSWAKTLRYLLERHQGLFGILIYTDVVLIYIIIFVTFIGRFLNIQRSYKATTGAVNLAKAVYGEGKPLSEQGFLLKFVLIKTIIPINHIVIISATASQPFKADTIWIVVGIVTLAFAQGNLCFLLNFFSLGFLTFRDLFDTIDDRLEVIFGSFDQSNYRSTENQIPQLNQNYSRCSEMSVKIQQLMKYHSRISLQAREIVEILQFQLLTVGAYVFINNVFNLYEMYFVLQNEMSDWDANKISKFSLMVLWNLVDIFILFFGASLVNEGSVVRAKKTLSKQFNVPYSNTNLDRTITYLSVSLKPGGQKRNSDNRH</sequence>
<evidence type="ECO:0000256" key="5">
    <source>
        <dbReference type="ARBA" id="ARBA00023136"/>
    </source>
</evidence>
<protein>
    <recommendedName>
        <fullName evidence="9">Gustatory receptor</fullName>
    </recommendedName>
</protein>
<evidence type="ECO:0000313" key="8">
    <source>
        <dbReference type="Proteomes" id="UP000594454"/>
    </source>
</evidence>
<keyword evidence="4 6" id="KW-1133">Transmembrane helix</keyword>
<gene>
    <name evidence="7" type="ORF">HERILL_LOCUS11860</name>
</gene>
<feature type="transmembrane region" description="Helical" evidence="6">
    <location>
        <begin position="534"/>
        <end position="556"/>
    </location>
</feature>
<dbReference type="InterPro" id="IPR013604">
    <property type="entry name" value="7TM_chemorcpt"/>
</dbReference>
<feature type="transmembrane region" description="Helical" evidence="6">
    <location>
        <begin position="400"/>
        <end position="420"/>
    </location>
</feature>
<evidence type="ECO:0000256" key="2">
    <source>
        <dbReference type="ARBA" id="ARBA00022475"/>
    </source>
</evidence>
<dbReference type="EMBL" id="LR899012">
    <property type="protein sequence ID" value="CAD7089299.1"/>
    <property type="molecule type" value="Genomic_DNA"/>
</dbReference>
<proteinExistence type="predicted"/>
<keyword evidence="8" id="KW-1185">Reference proteome</keyword>
<feature type="transmembrane region" description="Helical" evidence="6">
    <location>
        <begin position="343"/>
        <end position="366"/>
    </location>
</feature>
<evidence type="ECO:0000256" key="4">
    <source>
        <dbReference type="ARBA" id="ARBA00022989"/>
    </source>
</evidence>
<feature type="transmembrane region" description="Helical" evidence="6">
    <location>
        <begin position="568"/>
        <end position="592"/>
    </location>
</feature>
<feature type="transmembrane region" description="Helical" evidence="6">
    <location>
        <begin position="781"/>
        <end position="804"/>
    </location>
</feature>
<evidence type="ECO:0008006" key="9">
    <source>
        <dbReference type="Google" id="ProtNLM"/>
    </source>
</evidence>
<feature type="transmembrane region" description="Helical" evidence="6">
    <location>
        <begin position="234"/>
        <end position="261"/>
    </location>
</feature>
<comment type="subcellular location">
    <subcellularLocation>
        <location evidence="1">Cell membrane</location>
        <topology evidence="1">Multi-pass membrane protein</topology>
    </subcellularLocation>
</comment>
<feature type="transmembrane region" description="Helical" evidence="6">
    <location>
        <begin position="692"/>
        <end position="714"/>
    </location>
</feature>
<accession>A0A7R8UY68</accession>
<dbReference type="GO" id="GO:0050909">
    <property type="term" value="P:sensory perception of taste"/>
    <property type="evidence" value="ECO:0007669"/>
    <property type="project" value="InterPro"/>
</dbReference>
<evidence type="ECO:0000256" key="1">
    <source>
        <dbReference type="ARBA" id="ARBA00004651"/>
    </source>
</evidence>
<dbReference type="GO" id="GO:0005886">
    <property type="term" value="C:plasma membrane"/>
    <property type="evidence" value="ECO:0007669"/>
    <property type="project" value="UniProtKB-SubCell"/>
</dbReference>
<keyword evidence="3 6" id="KW-0812">Transmembrane</keyword>
<reference evidence="7 8" key="1">
    <citation type="submission" date="2020-11" db="EMBL/GenBank/DDBJ databases">
        <authorList>
            <person name="Wallbank WR R."/>
            <person name="Pardo Diaz C."/>
            <person name="Kozak K."/>
            <person name="Martin S."/>
            <person name="Jiggins C."/>
            <person name="Moest M."/>
            <person name="Warren A I."/>
            <person name="Generalovic N T."/>
            <person name="Byers J.R.P. K."/>
            <person name="Montejo-Kovacevich G."/>
            <person name="Yen C E."/>
        </authorList>
    </citation>
    <scope>NUCLEOTIDE SEQUENCE [LARGE SCALE GENOMIC DNA]</scope>
</reference>
<keyword evidence="2" id="KW-1003">Cell membrane</keyword>
<dbReference type="InParanoid" id="A0A7R8UY68"/>
<organism evidence="7 8">
    <name type="scientific">Hermetia illucens</name>
    <name type="common">Black soldier fly</name>
    <dbReference type="NCBI Taxonomy" id="343691"/>
    <lineage>
        <taxon>Eukaryota</taxon>
        <taxon>Metazoa</taxon>
        <taxon>Ecdysozoa</taxon>
        <taxon>Arthropoda</taxon>
        <taxon>Hexapoda</taxon>
        <taxon>Insecta</taxon>
        <taxon>Pterygota</taxon>
        <taxon>Neoptera</taxon>
        <taxon>Endopterygota</taxon>
        <taxon>Diptera</taxon>
        <taxon>Brachycera</taxon>
        <taxon>Stratiomyomorpha</taxon>
        <taxon>Stratiomyidae</taxon>
        <taxon>Hermetiinae</taxon>
        <taxon>Hermetia</taxon>
    </lineage>
</organism>
<feature type="transmembrane region" description="Helical" evidence="6">
    <location>
        <begin position="22"/>
        <end position="45"/>
    </location>
</feature>
<dbReference type="Pfam" id="PF08395">
    <property type="entry name" value="7tm_7"/>
    <property type="match status" value="3"/>
</dbReference>
<feature type="transmembrane region" description="Helical" evidence="6">
    <location>
        <begin position="432"/>
        <end position="453"/>
    </location>
</feature>
<feature type="transmembrane region" description="Helical" evidence="6">
    <location>
        <begin position="920"/>
        <end position="941"/>
    </location>
</feature>
<dbReference type="Proteomes" id="UP000594454">
    <property type="component" value="Chromosome 4"/>
</dbReference>
<feature type="transmembrane region" description="Helical" evidence="6">
    <location>
        <begin position="661"/>
        <end position="680"/>
    </location>
</feature>
<evidence type="ECO:0000313" key="7">
    <source>
        <dbReference type="EMBL" id="CAD7089299.1"/>
    </source>
</evidence>
<feature type="transmembrane region" description="Helical" evidence="6">
    <location>
        <begin position="879"/>
        <end position="899"/>
    </location>
</feature>
<evidence type="ECO:0000256" key="6">
    <source>
        <dbReference type="SAM" id="Phobius"/>
    </source>
</evidence>